<protein>
    <submittedName>
        <fullName evidence="9">Ankyrin repeat domain-containing protein</fullName>
    </submittedName>
</protein>
<comment type="caution">
    <text evidence="9">The sequence shown here is derived from an EMBL/GenBank/DDBJ whole genome shotgun (WGS) entry which is preliminary data.</text>
</comment>
<dbReference type="Gene3D" id="1.10.760.10">
    <property type="entry name" value="Cytochrome c-like domain"/>
    <property type="match status" value="1"/>
</dbReference>
<proteinExistence type="predicted"/>
<keyword evidence="5 6" id="KW-0040">ANK repeat</keyword>
<dbReference type="SMART" id="SM00248">
    <property type="entry name" value="ANK"/>
    <property type="match status" value="4"/>
</dbReference>
<dbReference type="InterPro" id="IPR036909">
    <property type="entry name" value="Cyt_c-like_dom_sf"/>
</dbReference>
<dbReference type="Pfam" id="PF00023">
    <property type="entry name" value="Ank"/>
    <property type="match status" value="1"/>
</dbReference>
<organism evidence="9 10">
    <name type="scientific">Psychromarinibacter halotolerans</name>
    <dbReference type="NCBI Taxonomy" id="1775175"/>
    <lineage>
        <taxon>Bacteria</taxon>
        <taxon>Pseudomonadati</taxon>
        <taxon>Pseudomonadota</taxon>
        <taxon>Alphaproteobacteria</taxon>
        <taxon>Rhodobacterales</taxon>
        <taxon>Paracoccaceae</taxon>
        <taxon>Psychromarinibacter</taxon>
    </lineage>
</organism>
<feature type="repeat" description="ANK" evidence="6">
    <location>
        <begin position="130"/>
        <end position="162"/>
    </location>
</feature>
<dbReference type="PROSITE" id="PS51007">
    <property type="entry name" value="CYTC"/>
    <property type="match status" value="1"/>
</dbReference>
<dbReference type="PROSITE" id="PS50297">
    <property type="entry name" value="ANK_REP_REGION"/>
    <property type="match status" value="4"/>
</dbReference>
<dbReference type="PANTHER" id="PTHR24171">
    <property type="entry name" value="ANKYRIN REPEAT DOMAIN-CONTAINING PROTEIN 39-RELATED"/>
    <property type="match status" value="1"/>
</dbReference>
<evidence type="ECO:0000313" key="9">
    <source>
        <dbReference type="EMBL" id="MFC3142999.1"/>
    </source>
</evidence>
<dbReference type="PROSITE" id="PS50088">
    <property type="entry name" value="ANK_REPEAT"/>
    <property type="match status" value="4"/>
</dbReference>
<feature type="domain" description="Cytochrome c" evidence="8">
    <location>
        <begin position="204"/>
        <end position="307"/>
    </location>
</feature>
<dbReference type="InterPro" id="IPR036770">
    <property type="entry name" value="Ankyrin_rpt-contain_sf"/>
</dbReference>
<gene>
    <name evidence="9" type="ORF">ACFOGP_09785</name>
</gene>
<dbReference type="RefSeq" id="WP_275632978.1">
    <property type="nucleotide sequence ID" value="NZ_JARGYD010000004.1"/>
</dbReference>
<evidence type="ECO:0000313" key="10">
    <source>
        <dbReference type="Proteomes" id="UP001595632"/>
    </source>
</evidence>
<keyword evidence="2 7" id="KW-0479">Metal-binding</keyword>
<evidence type="ECO:0000256" key="4">
    <source>
        <dbReference type="ARBA" id="ARBA00023004"/>
    </source>
</evidence>
<evidence type="ECO:0000256" key="2">
    <source>
        <dbReference type="ARBA" id="ARBA00022723"/>
    </source>
</evidence>
<feature type="repeat" description="ANK" evidence="6">
    <location>
        <begin position="96"/>
        <end position="128"/>
    </location>
</feature>
<dbReference type="SUPFAM" id="SSF46626">
    <property type="entry name" value="Cytochrome c"/>
    <property type="match status" value="1"/>
</dbReference>
<keyword evidence="4 7" id="KW-0408">Iron</keyword>
<keyword evidence="10" id="KW-1185">Reference proteome</keyword>
<keyword evidence="3" id="KW-0677">Repeat</keyword>
<dbReference type="Gene3D" id="1.25.40.20">
    <property type="entry name" value="Ankyrin repeat-containing domain"/>
    <property type="match status" value="2"/>
</dbReference>
<name>A0ABV7GN39_9RHOB</name>
<accession>A0ABV7GN39</accession>
<feature type="repeat" description="ANK" evidence="6">
    <location>
        <begin position="163"/>
        <end position="195"/>
    </location>
</feature>
<evidence type="ECO:0000256" key="3">
    <source>
        <dbReference type="ARBA" id="ARBA00022737"/>
    </source>
</evidence>
<evidence type="ECO:0000256" key="1">
    <source>
        <dbReference type="ARBA" id="ARBA00022617"/>
    </source>
</evidence>
<dbReference type="InterPro" id="IPR009056">
    <property type="entry name" value="Cyt_c-like_dom"/>
</dbReference>
<keyword evidence="1 7" id="KW-0349">Heme</keyword>
<dbReference type="EMBL" id="JBHRTB010000010">
    <property type="protein sequence ID" value="MFC3142999.1"/>
    <property type="molecule type" value="Genomic_DNA"/>
</dbReference>
<dbReference type="Pfam" id="PF12796">
    <property type="entry name" value="Ank_2"/>
    <property type="match status" value="1"/>
</dbReference>
<dbReference type="SUPFAM" id="SSF48403">
    <property type="entry name" value="Ankyrin repeat"/>
    <property type="match status" value="1"/>
</dbReference>
<evidence type="ECO:0000256" key="6">
    <source>
        <dbReference type="PROSITE-ProRule" id="PRU00023"/>
    </source>
</evidence>
<dbReference type="Proteomes" id="UP001595632">
    <property type="component" value="Unassembled WGS sequence"/>
</dbReference>
<evidence type="ECO:0000259" key="8">
    <source>
        <dbReference type="PROSITE" id="PS51007"/>
    </source>
</evidence>
<evidence type="ECO:0000256" key="5">
    <source>
        <dbReference type="ARBA" id="ARBA00023043"/>
    </source>
</evidence>
<sequence length="308" mass="32033">MVPSRHLAMGETMISRFSIASILLGLSVFGSSAFANPDLIAAAKEGDRDAVLNALEAGRDGPASLGRPLFFAAQRGHAEVVRLLLEHGADPNTSFTFGSPLHTAARANDTAVVALILEHGGDPNLPAGDFDQSPLHEAADRGATEVVRILIAGGADVNFRNDKGQPAIHDAAASGHQNVVELLRGFGAKPDLPNPIAPGELENANIEAGSRALNGCNTCHEVAEGKAATGIHVGPTLIGVFDAPRAGQEGYAYSDAMAALSGSWTAEALNEFLSDPTGVVPGTEMLRTPDMTREERIGIIAILRDAAR</sequence>
<reference evidence="10" key="1">
    <citation type="journal article" date="2019" name="Int. J. Syst. Evol. Microbiol.">
        <title>The Global Catalogue of Microorganisms (GCM) 10K type strain sequencing project: providing services to taxonomists for standard genome sequencing and annotation.</title>
        <authorList>
            <consortium name="The Broad Institute Genomics Platform"/>
            <consortium name="The Broad Institute Genome Sequencing Center for Infectious Disease"/>
            <person name="Wu L."/>
            <person name="Ma J."/>
        </authorList>
    </citation>
    <scope>NUCLEOTIDE SEQUENCE [LARGE SCALE GENOMIC DNA]</scope>
    <source>
        <strain evidence="10">KCTC 52366</strain>
    </source>
</reference>
<feature type="repeat" description="ANK" evidence="6">
    <location>
        <begin position="68"/>
        <end position="96"/>
    </location>
</feature>
<evidence type="ECO:0000256" key="7">
    <source>
        <dbReference type="PROSITE-ProRule" id="PRU00433"/>
    </source>
</evidence>
<dbReference type="InterPro" id="IPR002110">
    <property type="entry name" value="Ankyrin_rpt"/>
</dbReference>